<dbReference type="OrthoDB" id="9801938at2"/>
<dbReference type="AlphaFoldDB" id="A0A0C1MYR0"/>
<proteinExistence type="predicted"/>
<name>A0A0C1MYR0_9RICK</name>
<dbReference type="InterPro" id="IPR024185">
    <property type="entry name" value="FTHF_cligase-like_sf"/>
</dbReference>
<organism evidence="1 2">
    <name type="scientific">Candidatus Jidaibacter acanthamoebae</name>
    <dbReference type="NCBI Taxonomy" id="86105"/>
    <lineage>
        <taxon>Bacteria</taxon>
        <taxon>Pseudomonadati</taxon>
        <taxon>Pseudomonadota</taxon>
        <taxon>Alphaproteobacteria</taxon>
        <taxon>Rickettsiales</taxon>
        <taxon>Candidatus Midichloriaceae</taxon>
        <taxon>Candidatus Jidaibacter</taxon>
    </lineage>
</organism>
<evidence type="ECO:0008006" key="3">
    <source>
        <dbReference type="Google" id="ProtNLM"/>
    </source>
</evidence>
<sequence length="43" mass="5100">MYKIPNAIRVGIGYSFQEVKNIPLEDHDQKLHYIVTEKEIIKK</sequence>
<dbReference type="STRING" id="86105.NF27_EY01620"/>
<dbReference type="SUPFAM" id="SSF100950">
    <property type="entry name" value="NagB/RpiA/CoA transferase-like"/>
    <property type="match status" value="1"/>
</dbReference>
<dbReference type="EMBL" id="JSWE01000124">
    <property type="protein sequence ID" value="KIE05066.1"/>
    <property type="molecule type" value="Genomic_DNA"/>
</dbReference>
<dbReference type="InterPro" id="IPR037171">
    <property type="entry name" value="NagB/RpiA_transferase-like"/>
</dbReference>
<dbReference type="Proteomes" id="UP000031258">
    <property type="component" value="Unassembled WGS sequence"/>
</dbReference>
<evidence type="ECO:0000313" key="1">
    <source>
        <dbReference type="EMBL" id="KIE05066.1"/>
    </source>
</evidence>
<evidence type="ECO:0000313" key="2">
    <source>
        <dbReference type="Proteomes" id="UP000031258"/>
    </source>
</evidence>
<dbReference type="Gene3D" id="3.40.50.10420">
    <property type="entry name" value="NagB/RpiA/CoA transferase-like"/>
    <property type="match status" value="1"/>
</dbReference>
<keyword evidence="2" id="KW-1185">Reference proteome</keyword>
<gene>
    <name evidence="1" type="ORF">NF27_EY01620</name>
</gene>
<comment type="caution">
    <text evidence="1">The sequence shown here is derived from an EMBL/GenBank/DDBJ whole genome shotgun (WGS) entry which is preliminary data.</text>
</comment>
<reference evidence="1 2" key="1">
    <citation type="submission" date="2014-11" db="EMBL/GenBank/DDBJ databases">
        <title>A Rickettsiales Symbiont of Amoebae With Ancient Features.</title>
        <authorList>
            <person name="Schulz F."/>
            <person name="Martijn J."/>
            <person name="Wascher F."/>
            <person name="Kostanjsek R."/>
            <person name="Ettema T.J."/>
            <person name="Horn M."/>
        </authorList>
    </citation>
    <scope>NUCLEOTIDE SEQUENCE [LARGE SCALE GENOMIC DNA]</scope>
    <source>
        <strain evidence="1 2">UWC36</strain>
    </source>
</reference>
<protein>
    <recommendedName>
        <fullName evidence="3">5-formyltetrahydrofolate cyclo-ligase</fullName>
    </recommendedName>
</protein>
<accession>A0A0C1MYR0</accession>